<dbReference type="GO" id="GO:0005524">
    <property type="term" value="F:ATP binding"/>
    <property type="evidence" value="ECO:0007669"/>
    <property type="project" value="InterPro"/>
</dbReference>
<dbReference type="Gene3D" id="2.160.20.10">
    <property type="entry name" value="Single-stranded right-handed beta-helix, Pectin lyase-like"/>
    <property type="match status" value="1"/>
</dbReference>
<comment type="caution">
    <text evidence="3">The sequence shown here is derived from an EMBL/GenBank/DDBJ whole genome shotgun (WGS) entry which is preliminary data.</text>
</comment>
<feature type="domain" description="Protein kinase" evidence="2">
    <location>
        <begin position="1"/>
        <end position="170"/>
    </location>
</feature>
<organism evidence="3 4">
    <name type="scientific">Folsomia candida</name>
    <name type="common">Springtail</name>
    <dbReference type="NCBI Taxonomy" id="158441"/>
    <lineage>
        <taxon>Eukaryota</taxon>
        <taxon>Metazoa</taxon>
        <taxon>Ecdysozoa</taxon>
        <taxon>Arthropoda</taxon>
        <taxon>Hexapoda</taxon>
        <taxon>Collembola</taxon>
        <taxon>Entomobryomorpha</taxon>
        <taxon>Isotomoidea</taxon>
        <taxon>Isotomidae</taxon>
        <taxon>Proisotominae</taxon>
        <taxon>Folsomia</taxon>
    </lineage>
</organism>
<dbReference type="InterPro" id="IPR000719">
    <property type="entry name" value="Prot_kinase_dom"/>
</dbReference>
<sequence>MEPNTERNEYSEYKVVQDILDGLIFLHENFIYHGDIRPENIFILIPSIQSGKNAPVAIISDVGLSSSFMCNAQCLSTQAKLKKYPARGLEENKPRVDIFYTGCVALEVFQIVEQFSQNSLINKILYQDGTELIKTHGLVKNSKELIETFLCSTIVSDISSIKLELSASLVATSLELSDRLRKCDEGDIILLQPGQYVGPFYLDKKNIKLFAANCYVSLKPKDDSYDPIVHITSDGVSLEGIKLDMKDRPNSTGIMVNGDSVKIKDLNSYGGFNSVLLCGKGPYLENINIESSFNGIQVDCDGGLFKHISLRDHITGVEIDGSNNELYDIELEDTNVGVKLVNGNKLVNLKYKKSKPIGKCVVTWYKDGTPSPPPVFAAVEGLLSSDIICREGNPSRGKDLGKTSGPNANKLTLTPTSSTSINRYSDDDPHLIGDIDKICITSPNYKTAMLSSTTVTMGSTNTTWTKEEVSQISLFWPTKEGSRVKDAIEGKLVNAMNQTHGVLSIYQQLLAELDIPIDKRTELERKYHQCPQIVGTYSLLKDLVEAVCGCKGKICTIGMFLDAIDKTGWINASDTIVAANWAEIDGLDRPVVLR</sequence>
<name>A0A226CY58_FOLCA</name>
<dbReference type="InterPro" id="IPR012334">
    <property type="entry name" value="Pectin_lyas_fold"/>
</dbReference>
<evidence type="ECO:0000259" key="2">
    <source>
        <dbReference type="PROSITE" id="PS50011"/>
    </source>
</evidence>
<reference evidence="3 4" key="1">
    <citation type="submission" date="2015-12" db="EMBL/GenBank/DDBJ databases">
        <title>The genome of Folsomia candida.</title>
        <authorList>
            <person name="Faddeeva A."/>
            <person name="Derks M.F."/>
            <person name="Anvar Y."/>
            <person name="Smit S."/>
            <person name="Van Straalen N."/>
            <person name="Roelofs D."/>
        </authorList>
    </citation>
    <scope>NUCLEOTIDE SEQUENCE [LARGE SCALE GENOMIC DNA]</scope>
    <source>
        <strain evidence="3 4">VU population</strain>
        <tissue evidence="3">Whole body</tissue>
    </source>
</reference>
<dbReference type="InterPro" id="IPR011009">
    <property type="entry name" value="Kinase-like_dom_sf"/>
</dbReference>
<dbReference type="PROSITE" id="PS50011">
    <property type="entry name" value="PROTEIN_KINASE_DOM"/>
    <property type="match status" value="1"/>
</dbReference>
<keyword evidence="4" id="KW-1185">Reference proteome</keyword>
<gene>
    <name evidence="3" type="ORF">Fcan01_28255</name>
</gene>
<dbReference type="OrthoDB" id="4062651at2759"/>
<dbReference type="InterPro" id="IPR011050">
    <property type="entry name" value="Pectin_lyase_fold/virulence"/>
</dbReference>
<dbReference type="Gene3D" id="1.10.510.10">
    <property type="entry name" value="Transferase(Phosphotransferase) domain 1"/>
    <property type="match status" value="1"/>
</dbReference>
<dbReference type="InterPro" id="IPR008266">
    <property type="entry name" value="Tyr_kinase_AS"/>
</dbReference>
<evidence type="ECO:0000256" key="1">
    <source>
        <dbReference type="SAM" id="MobiDB-lite"/>
    </source>
</evidence>
<dbReference type="GO" id="GO:0004672">
    <property type="term" value="F:protein kinase activity"/>
    <property type="evidence" value="ECO:0007669"/>
    <property type="project" value="InterPro"/>
</dbReference>
<dbReference type="AlphaFoldDB" id="A0A226CY58"/>
<feature type="compositionally biased region" description="Polar residues" evidence="1">
    <location>
        <begin position="404"/>
        <end position="417"/>
    </location>
</feature>
<evidence type="ECO:0000313" key="3">
    <source>
        <dbReference type="EMBL" id="OXA36976.1"/>
    </source>
</evidence>
<dbReference type="PROSITE" id="PS00109">
    <property type="entry name" value="PROTEIN_KINASE_TYR"/>
    <property type="match status" value="1"/>
</dbReference>
<evidence type="ECO:0000313" key="4">
    <source>
        <dbReference type="Proteomes" id="UP000198287"/>
    </source>
</evidence>
<dbReference type="SUPFAM" id="SSF51126">
    <property type="entry name" value="Pectin lyase-like"/>
    <property type="match status" value="1"/>
</dbReference>
<dbReference type="EMBL" id="LNIX01000067">
    <property type="protein sequence ID" value="OXA36976.1"/>
    <property type="molecule type" value="Genomic_DNA"/>
</dbReference>
<keyword evidence="3" id="KW-0808">Transferase</keyword>
<dbReference type="Proteomes" id="UP000198287">
    <property type="component" value="Unassembled WGS sequence"/>
</dbReference>
<dbReference type="Pfam" id="PF00069">
    <property type="entry name" value="Pkinase"/>
    <property type="match status" value="1"/>
</dbReference>
<keyword evidence="3" id="KW-0418">Kinase</keyword>
<protein>
    <submittedName>
        <fullName evidence="3">Serine/threonine-protein kinase SSN3</fullName>
    </submittedName>
</protein>
<dbReference type="SUPFAM" id="SSF56112">
    <property type="entry name" value="Protein kinase-like (PK-like)"/>
    <property type="match status" value="1"/>
</dbReference>
<proteinExistence type="predicted"/>
<accession>A0A226CY58</accession>
<feature type="region of interest" description="Disordered" evidence="1">
    <location>
        <begin position="393"/>
        <end position="417"/>
    </location>
</feature>